<keyword evidence="5" id="KW-0539">Nucleus</keyword>
<dbReference type="EMBL" id="VIIS01002214">
    <property type="protein sequence ID" value="KAF0287059.1"/>
    <property type="molecule type" value="Genomic_DNA"/>
</dbReference>
<dbReference type="CDD" id="cd08047">
    <property type="entry name" value="TAF7"/>
    <property type="match status" value="1"/>
</dbReference>
<dbReference type="GO" id="GO:0003676">
    <property type="term" value="F:nucleic acid binding"/>
    <property type="evidence" value="ECO:0007669"/>
    <property type="project" value="InterPro"/>
</dbReference>
<dbReference type="GO" id="GO:0016251">
    <property type="term" value="F:RNA polymerase II general transcription initiation factor activity"/>
    <property type="evidence" value="ECO:0007669"/>
    <property type="project" value="TreeGrafter"/>
</dbReference>
<keyword evidence="9" id="KW-1185">Reference proteome</keyword>
<organism evidence="8 9">
    <name type="scientific">Amphibalanus amphitrite</name>
    <name type="common">Striped barnacle</name>
    <name type="synonym">Balanus amphitrite</name>
    <dbReference type="NCBI Taxonomy" id="1232801"/>
    <lineage>
        <taxon>Eukaryota</taxon>
        <taxon>Metazoa</taxon>
        <taxon>Ecdysozoa</taxon>
        <taxon>Arthropoda</taxon>
        <taxon>Crustacea</taxon>
        <taxon>Multicrustacea</taxon>
        <taxon>Cirripedia</taxon>
        <taxon>Thoracica</taxon>
        <taxon>Thoracicalcarea</taxon>
        <taxon>Balanomorpha</taxon>
        <taxon>Balanoidea</taxon>
        <taxon>Balanidae</taxon>
        <taxon>Amphibalaninae</taxon>
        <taxon>Amphibalanus</taxon>
    </lineage>
</organism>
<feature type="compositionally biased region" description="Basic and acidic residues" evidence="6">
    <location>
        <begin position="156"/>
        <end position="165"/>
    </location>
</feature>
<sequence>MKTTDWPEVMKEVTFVFNSTKNSSTKLSPHEIMYGVSLRSPQSVTLSDTGAYMMLCKEDEDASDDESPNKKRRDPSKVEKRYLYPHGLTPPLKNVRKRRFRRTLKKKFVEVPEIEKEVKRLLRMDNEAVNVRHEVVDEEKKQLKDESGLPTVASIKEELGEHDIFGEELSDSDEEADRSLNRMDDPEDSAMSNSKFSVGDSNMSNTMDTTGDVQVKTEFDSSMFPHAESPAKSTPSPSGISIKREYPESPSELEEQLQQLQRRISDVQAQREAQQAEMASIDNQALRERFRAMVDDLANMEADYRRQYEELQQQRA</sequence>
<evidence type="ECO:0000256" key="1">
    <source>
        <dbReference type="ARBA" id="ARBA00004123"/>
    </source>
</evidence>
<keyword evidence="8" id="KW-0396">Initiation factor</keyword>
<evidence type="ECO:0000259" key="7">
    <source>
        <dbReference type="SMART" id="SM01370"/>
    </source>
</evidence>
<comment type="subcellular location">
    <subcellularLocation>
        <location evidence="1">Nucleus</location>
    </subcellularLocation>
</comment>
<comment type="caution">
    <text evidence="8">The sequence shown here is derived from an EMBL/GenBank/DDBJ whole genome shotgun (WGS) entry which is preliminary data.</text>
</comment>
<dbReference type="SMART" id="SM01370">
    <property type="entry name" value="TAFII55_N"/>
    <property type="match status" value="1"/>
</dbReference>
<evidence type="ECO:0000256" key="2">
    <source>
        <dbReference type="ARBA" id="ARBA00009368"/>
    </source>
</evidence>
<dbReference type="GO" id="GO:0003743">
    <property type="term" value="F:translation initiation factor activity"/>
    <property type="evidence" value="ECO:0007669"/>
    <property type="project" value="UniProtKB-KW"/>
</dbReference>
<feature type="region of interest" description="Disordered" evidence="6">
    <location>
        <begin position="58"/>
        <end position="86"/>
    </location>
</feature>
<dbReference type="GO" id="GO:0005669">
    <property type="term" value="C:transcription factor TFIID complex"/>
    <property type="evidence" value="ECO:0007669"/>
    <property type="project" value="InterPro"/>
</dbReference>
<reference evidence="8 9" key="1">
    <citation type="submission" date="2019-07" db="EMBL/GenBank/DDBJ databases">
        <title>Draft genome assembly of a fouling barnacle, Amphibalanus amphitrite (Darwin, 1854): The first reference genome for Thecostraca.</title>
        <authorList>
            <person name="Kim W."/>
        </authorList>
    </citation>
    <scope>NUCLEOTIDE SEQUENCE [LARGE SCALE GENOMIC DNA]</scope>
    <source>
        <strain evidence="8">SNU_AA5</strain>
        <tissue evidence="8">Soma without cirri and trophi</tissue>
    </source>
</reference>
<dbReference type="PANTHER" id="PTHR12228:SF0">
    <property type="entry name" value="TATA-BOX BINDING PROTEIN ASSOCIATED FACTOR 7"/>
    <property type="match status" value="1"/>
</dbReference>
<keyword evidence="4" id="KW-0804">Transcription</keyword>
<dbReference type="InterPro" id="IPR037817">
    <property type="entry name" value="TAF7"/>
</dbReference>
<evidence type="ECO:0000256" key="3">
    <source>
        <dbReference type="ARBA" id="ARBA00023015"/>
    </source>
</evidence>
<keyword evidence="8" id="KW-0648">Protein biosynthesis</keyword>
<feature type="region of interest" description="Disordered" evidence="6">
    <location>
        <begin position="156"/>
        <end position="259"/>
    </location>
</feature>
<feature type="compositionally biased region" description="Polar residues" evidence="6">
    <location>
        <begin position="190"/>
        <end position="212"/>
    </location>
</feature>
<evidence type="ECO:0000313" key="9">
    <source>
        <dbReference type="Proteomes" id="UP000440578"/>
    </source>
</evidence>
<dbReference type="PANTHER" id="PTHR12228">
    <property type="entry name" value="TRANSCRIPTION INITIATION FACTOR TFIID 55 KD SUBUNIT-RELATED"/>
    <property type="match status" value="1"/>
</dbReference>
<evidence type="ECO:0000256" key="6">
    <source>
        <dbReference type="SAM" id="MobiDB-lite"/>
    </source>
</evidence>
<evidence type="ECO:0000256" key="4">
    <source>
        <dbReference type="ARBA" id="ARBA00023163"/>
    </source>
</evidence>
<evidence type="ECO:0000313" key="8">
    <source>
        <dbReference type="EMBL" id="KAF0287059.1"/>
    </source>
</evidence>
<dbReference type="Proteomes" id="UP000440578">
    <property type="component" value="Unassembled WGS sequence"/>
</dbReference>
<name>A0A6A4V1S1_AMPAM</name>
<dbReference type="Pfam" id="PF04658">
    <property type="entry name" value="TAFII55_N"/>
    <property type="match status" value="1"/>
</dbReference>
<feature type="compositionally biased region" description="Acidic residues" evidence="6">
    <location>
        <begin position="166"/>
        <end position="176"/>
    </location>
</feature>
<dbReference type="Gene3D" id="3.30.420.10">
    <property type="entry name" value="Ribonuclease H-like superfamily/Ribonuclease H"/>
    <property type="match status" value="1"/>
</dbReference>
<proteinExistence type="inferred from homology"/>
<dbReference type="InterPro" id="IPR006751">
    <property type="entry name" value="TAFII55_prot_cons_reg"/>
</dbReference>
<keyword evidence="3" id="KW-0805">Transcription regulation</keyword>
<dbReference type="InterPro" id="IPR036397">
    <property type="entry name" value="RNaseH_sf"/>
</dbReference>
<gene>
    <name evidence="8" type="primary">Taf7</name>
    <name evidence="8" type="ORF">FJT64_014466</name>
</gene>
<protein>
    <submittedName>
        <fullName evidence="8">Transcription initiation factor TFIID subunit 7</fullName>
    </submittedName>
</protein>
<accession>A0A6A4V1S1</accession>
<dbReference type="GO" id="GO:0051123">
    <property type="term" value="P:RNA polymerase II preinitiation complex assembly"/>
    <property type="evidence" value="ECO:0007669"/>
    <property type="project" value="TreeGrafter"/>
</dbReference>
<evidence type="ECO:0000256" key="5">
    <source>
        <dbReference type="ARBA" id="ARBA00023242"/>
    </source>
</evidence>
<feature type="domain" description="TAFII55 protein conserved region" evidence="7">
    <location>
        <begin position="11"/>
        <end position="130"/>
    </location>
</feature>
<dbReference type="AlphaFoldDB" id="A0A6A4V1S1"/>
<dbReference type="OrthoDB" id="153872at2759"/>
<comment type="similarity">
    <text evidence="2">Belongs to the TAF7 family.</text>
</comment>